<dbReference type="EMBL" id="JBHSLV010000002">
    <property type="protein sequence ID" value="MFC5391208.1"/>
    <property type="molecule type" value="Genomic_DNA"/>
</dbReference>
<dbReference type="Proteomes" id="UP001596104">
    <property type="component" value="Unassembled WGS sequence"/>
</dbReference>
<evidence type="ECO:0000313" key="1">
    <source>
        <dbReference type="EMBL" id="MFC5391208.1"/>
    </source>
</evidence>
<proteinExistence type="predicted"/>
<dbReference type="RefSeq" id="WP_377005965.1">
    <property type="nucleotide sequence ID" value="NZ_JBHSLV010000002.1"/>
</dbReference>
<sequence>MTVARPVADDLPGVVIGVEPMRAPDGIPVVVMQVVREGVPAAVSILDPEAARTLAASLVEAADRAERFIYGQFPAADEGWPQ</sequence>
<accession>A0ABW0H1Y9</accession>
<organism evidence="1 2">
    <name type="scientific">Bosea vestrisii</name>
    <dbReference type="NCBI Taxonomy" id="151416"/>
    <lineage>
        <taxon>Bacteria</taxon>
        <taxon>Pseudomonadati</taxon>
        <taxon>Pseudomonadota</taxon>
        <taxon>Alphaproteobacteria</taxon>
        <taxon>Hyphomicrobiales</taxon>
        <taxon>Boseaceae</taxon>
        <taxon>Bosea</taxon>
    </lineage>
</organism>
<gene>
    <name evidence="1" type="ORF">ACFPPC_00960</name>
</gene>
<comment type="caution">
    <text evidence="1">The sequence shown here is derived from an EMBL/GenBank/DDBJ whole genome shotgun (WGS) entry which is preliminary data.</text>
</comment>
<protein>
    <submittedName>
        <fullName evidence="1">Uncharacterized protein</fullName>
    </submittedName>
</protein>
<reference evidence="2" key="1">
    <citation type="journal article" date="2019" name="Int. J. Syst. Evol. Microbiol.">
        <title>The Global Catalogue of Microorganisms (GCM) 10K type strain sequencing project: providing services to taxonomists for standard genome sequencing and annotation.</title>
        <authorList>
            <consortium name="The Broad Institute Genomics Platform"/>
            <consortium name="The Broad Institute Genome Sequencing Center for Infectious Disease"/>
            <person name="Wu L."/>
            <person name="Ma J."/>
        </authorList>
    </citation>
    <scope>NUCLEOTIDE SEQUENCE [LARGE SCALE GENOMIC DNA]</scope>
    <source>
        <strain evidence="2">CGMCC 1.16326</strain>
    </source>
</reference>
<name>A0ABW0H1Y9_9HYPH</name>
<evidence type="ECO:0000313" key="2">
    <source>
        <dbReference type="Proteomes" id="UP001596104"/>
    </source>
</evidence>
<keyword evidence="2" id="KW-1185">Reference proteome</keyword>